<dbReference type="EnsemblPlants" id="HORVU.MOREX.r3.3HG0305980.1">
    <property type="protein sequence ID" value="HORVU.MOREX.r3.3HG0305980.1"/>
    <property type="gene ID" value="HORVU.MOREX.r3.3HG0305980"/>
</dbReference>
<dbReference type="SUPFAM" id="SSF54001">
    <property type="entry name" value="Cysteine proteinases"/>
    <property type="match status" value="1"/>
</dbReference>
<evidence type="ECO:0000313" key="2">
    <source>
        <dbReference type="Proteomes" id="UP000011116"/>
    </source>
</evidence>
<reference evidence="1" key="3">
    <citation type="submission" date="2022-01" db="UniProtKB">
        <authorList>
            <consortium name="EnsemblPlants"/>
        </authorList>
    </citation>
    <scope>IDENTIFICATION</scope>
    <source>
        <strain evidence="1">subsp. vulgare</strain>
    </source>
</reference>
<name>A0A8I6XHR5_HORVV</name>
<dbReference type="AlphaFoldDB" id="A0A8I6XHR5"/>
<reference evidence="2" key="1">
    <citation type="journal article" date="2012" name="Nature">
        <title>A physical, genetic and functional sequence assembly of the barley genome.</title>
        <authorList>
            <consortium name="The International Barley Genome Sequencing Consortium"/>
            <person name="Mayer K.F."/>
            <person name="Waugh R."/>
            <person name="Brown J.W."/>
            <person name="Schulman A."/>
            <person name="Langridge P."/>
            <person name="Platzer M."/>
            <person name="Fincher G.B."/>
            <person name="Muehlbauer G.J."/>
            <person name="Sato K."/>
            <person name="Close T.J."/>
            <person name="Wise R.P."/>
            <person name="Stein N."/>
        </authorList>
    </citation>
    <scope>NUCLEOTIDE SEQUENCE [LARGE SCALE GENOMIC DNA]</scope>
    <source>
        <strain evidence="2">cv. Morex</strain>
    </source>
</reference>
<accession>A0A8I6XHR5</accession>
<gene>
    <name evidence="1" type="primary">LOC123440612</name>
</gene>
<evidence type="ECO:0000313" key="1">
    <source>
        <dbReference type="EnsemblPlants" id="HORVU.MOREX.r3.3HG0305980.1"/>
    </source>
</evidence>
<keyword evidence="2" id="KW-1185">Reference proteome</keyword>
<proteinExistence type="predicted"/>
<organism evidence="1 2">
    <name type="scientific">Hordeum vulgare subsp. vulgare</name>
    <name type="common">Domesticated barley</name>
    <dbReference type="NCBI Taxonomy" id="112509"/>
    <lineage>
        <taxon>Eukaryota</taxon>
        <taxon>Viridiplantae</taxon>
        <taxon>Streptophyta</taxon>
        <taxon>Embryophyta</taxon>
        <taxon>Tracheophyta</taxon>
        <taxon>Spermatophyta</taxon>
        <taxon>Magnoliopsida</taxon>
        <taxon>Liliopsida</taxon>
        <taxon>Poales</taxon>
        <taxon>Poaceae</taxon>
        <taxon>BOP clade</taxon>
        <taxon>Pooideae</taxon>
        <taxon>Triticodae</taxon>
        <taxon>Triticeae</taxon>
        <taxon>Hordeinae</taxon>
        <taxon>Hordeum</taxon>
    </lineage>
</organism>
<dbReference type="InterPro" id="IPR038765">
    <property type="entry name" value="Papain-like_cys_pep_sf"/>
</dbReference>
<dbReference type="RefSeq" id="XP_044973111.1">
    <property type="nucleotide sequence ID" value="XM_045117176.1"/>
</dbReference>
<dbReference type="Proteomes" id="UP000011116">
    <property type="component" value="Chromosome 3H"/>
</dbReference>
<dbReference type="OrthoDB" id="695827at2759"/>
<reference evidence="1" key="2">
    <citation type="submission" date="2020-10" db="EMBL/GenBank/DDBJ databases">
        <authorList>
            <person name="Scholz U."/>
            <person name="Mascher M."/>
            <person name="Fiebig A."/>
        </authorList>
    </citation>
    <scope>NUCLEOTIDE SEQUENCE [LARGE SCALE GENOMIC DNA]</scope>
    <source>
        <strain evidence="1">cv. Morex</strain>
    </source>
</reference>
<protein>
    <submittedName>
        <fullName evidence="1">Uncharacterized protein</fullName>
    </submittedName>
</protein>
<dbReference type="KEGG" id="hvg:123440612"/>
<sequence>MNRSSGGHQLSHELCAVIMMRFGQIDSILNCGAVGTRWRKFMEPDIATFAAADIDPSSIKSMHCQFKQDSISFKVPSCRMYFVPSIRPDGWCVYAMDFVRKHITVLDPVAGSSGFSNKNIKVHEHVSNKILDCLIKCAKEFYSDWPHKTERWSRSFRMITECNFNSVDSGICLTYLAKFFDGERLVKPMNKENVDLHRAVLLYDVMRLDANLSHLSANVLEFIKTSFHLL</sequence>
<dbReference type="GeneID" id="123440612"/>
<dbReference type="Gramene" id="HORVU.MOREX.r3.3HG0305980.1">
    <property type="protein sequence ID" value="HORVU.MOREX.r3.3HG0305980.1"/>
    <property type="gene ID" value="HORVU.MOREX.r3.3HG0305980"/>
</dbReference>
<dbReference type="Gene3D" id="3.40.395.10">
    <property type="entry name" value="Adenoviral Proteinase, Chain A"/>
    <property type="match status" value="1"/>
</dbReference>